<evidence type="ECO:0000256" key="2">
    <source>
        <dbReference type="ARBA" id="ARBA00006193"/>
    </source>
</evidence>
<dbReference type="RefSeq" id="XP_029375092.1">
    <property type="nucleotide sequence ID" value="XM_029519232.1"/>
</dbReference>
<evidence type="ECO:0000256" key="5">
    <source>
        <dbReference type="ARBA" id="ARBA00023136"/>
    </source>
</evidence>
<dbReference type="Ensembl" id="ENSENLT00000018095.1">
    <property type="protein sequence ID" value="ENSENLP00000017465.1"/>
    <property type="gene ID" value="ENSENLG00000008015.1"/>
</dbReference>
<gene>
    <name evidence="7" type="primary">LOC115054170</name>
</gene>
<evidence type="ECO:0000313" key="8">
    <source>
        <dbReference type="Proteomes" id="UP000472264"/>
    </source>
</evidence>
<dbReference type="GeneID" id="115054170"/>
<name>A0A665UDJ2_ECHNA</name>
<dbReference type="Pfam" id="PF05805">
    <property type="entry name" value="L6_membrane"/>
    <property type="match status" value="1"/>
</dbReference>
<feature type="transmembrane region" description="Helical" evidence="6">
    <location>
        <begin position="52"/>
        <end position="72"/>
    </location>
</feature>
<sequence length="228" mass="25053">MCTEVTKNSHLADEGLRFSHSDAFLCPELMELLCSENRKDLNEMCSPKCSRCIVGALYVLLLLSIICNIVLFFPGGDAKYAREGHITEEVKWLGGVIGGGLVMLIPAVCMHLSEQQSCFGMIVLVIFAVMGGAGALYSFIVALYGVVNGPLCKVNGIWTTPFKNSSFTNLDDKYWRSCTEPKNVVQFNIILFSILMAISFLQLLLCVIQIINGLFGCLFGICINKEEG</sequence>
<feature type="transmembrane region" description="Helical" evidence="6">
    <location>
        <begin position="119"/>
        <end position="146"/>
    </location>
</feature>
<dbReference type="PANTHER" id="PTHR14198:SF23">
    <property type="entry name" value="SI:CH211-137I24.10"/>
    <property type="match status" value="1"/>
</dbReference>
<protein>
    <submittedName>
        <fullName evidence="7">Transmembrane 4 L6 family member 1-like</fullName>
    </submittedName>
</protein>
<dbReference type="AlphaFoldDB" id="A0A665UDJ2"/>
<organism evidence="7 8">
    <name type="scientific">Echeneis naucrates</name>
    <name type="common">Live sharksucker</name>
    <dbReference type="NCBI Taxonomy" id="173247"/>
    <lineage>
        <taxon>Eukaryota</taxon>
        <taxon>Metazoa</taxon>
        <taxon>Chordata</taxon>
        <taxon>Craniata</taxon>
        <taxon>Vertebrata</taxon>
        <taxon>Euteleostomi</taxon>
        <taxon>Actinopterygii</taxon>
        <taxon>Neopterygii</taxon>
        <taxon>Teleostei</taxon>
        <taxon>Neoteleostei</taxon>
        <taxon>Acanthomorphata</taxon>
        <taxon>Carangaria</taxon>
        <taxon>Carangiformes</taxon>
        <taxon>Echeneidae</taxon>
        <taxon>Echeneis</taxon>
    </lineage>
</organism>
<evidence type="ECO:0000256" key="4">
    <source>
        <dbReference type="ARBA" id="ARBA00022989"/>
    </source>
</evidence>
<dbReference type="OrthoDB" id="9937421at2759"/>
<dbReference type="Proteomes" id="UP000472264">
    <property type="component" value="Chromosome 14"/>
</dbReference>
<evidence type="ECO:0000256" key="3">
    <source>
        <dbReference type="ARBA" id="ARBA00022692"/>
    </source>
</evidence>
<evidence type="ECO:0000256" key="6">
    <source>
        <dbReference type="SAM" id="Phobius"/>
    </source>
</evidence>
<comment type="similarity">
    <text evidence="2">Belongs to the L6 tetraspanin family.</text>
</comment>
<proteinExistence type="inferred from homology"/>
<reference evidence="7" key="3">
    <citation type="submission" date="2025-09" db="UniProtKB">
        <authorList>
            <consortium name="Ensembl"/>
        </authorList>
    </citation>
    <scope>IDENTIFICATION</scope>
</reference>
<evidence type="ECO:0000313" key="7">
    <source>
        <dbReference type="Ensembl" id="ENSENLP00000017465.1"/>
    </source>
</evidence>
<reference evidence="7" key="1">
    <citation type="submission" date="2021-04" db="EMBL/GenBank/DDBJ databases">
        <authorList>
            <consortium name="Wellcome Sanger Institute Data Sharing"/>
        </authorList>
    </citation>
    <scope>NUCLEOTIDE SEQUENCE [LARGE SCALE GENOMIC DNA]</scope>
</reference>
<dbReference type="OMA" id="KYAREGH"/>
<comment type="subcellular location">
    <subcellularLocation>
        <location evidence="1">Membrane</location>
        <topology evidence="1">Multi-pass membrane protein</topology>
    </subcellularLocation>
</comment>
<dbReference type="InParanoid" id="A0A665UDJ2"/>
<dbReference type="InterPro" id="IPR008661">
    <property type="entry name" value="L6_membrane"/>
</dbReference>
<dbReference type="GO" id="GO:0016020">
    <property type="term" value="C:membrane"/>
    <property type="evidence" value="ECO:0007669"/>
    <property type="project" value="UniProtKB-SubCell"/>
</dbReference>
<dbReference type="PANTHER" id="PTHR14198">
    <property type="entry name" value="TRANSMEMBRANE 4 L6 FAMILY MEMBER 1-RELATED"/>
    <property type="match status" value="1"/>
</dbReference>
<accession>A0A665UDJ2</accession>
<keyword evidence="4 6" id="KW-1133">Transmembrane helix</keyword>
<keyword evidence="3 6" id="KW-0812">Transmembrane</keyword>
<feature type="transmembrane region" description="Helical" evidence="6">
    <location>
        <begin position="92"/>
        <end position="112"/>
    </location>
</feature>
<keyword evidence="5 6" id="KW-0472">Membrane</keyword>
<keyword evidence="8" id="KW-1185">Reference proteome</keyword>
<reference evidence="7" key="2">
    <citation type="submission" date="2025-08" db="UniProtKB">
        <authorList>
            <consortium name="Ensembl"/>
        </authorList>
    </citation>
    <scope>IDENTIFICATION</scope>
</reference>
<evidence type="ECO:0000256" key="1">
    <source>
        <dbReference type="ARBA" id="ARBA00004141"/>
    </source>
</evidence>
<feature type="transmembrane region" description="Helical" evidence="6">
    <location>
        <begin position="189"/>
        <end position="222"/>
    </location>
</feature>